<protein>
    <recommendedName>
        <fullName evidence="3">Multidrug export protein MepA</fullName>
    </recommendedName>
</protein>
<comment type="subcellular location">
    <subcellularLocation>
        <location evidence="1">Cell membrane</location>
        <topology evidence="1">Multi-pass membrane protein</topology>
    </subcellularLocation>
</comment>
<keyword evidence="6 10" id="KW-0812">Transmembrane</keyword>
<feature type="transmembrane region" description="Helical" evidence="10">
    <location>
        <begin position="395"/>
        <end position="413"/>
    </location>
</feature>
<evidence type="ECO:0000313" key="11">
    <source>
        <dbReference type="EMBL" id="MDM8196430.1"/>
    </source>
</evidence>
<dbReference type="NCBIfam" id="TIGR00797">
    <property type="entry name" value="matE"/>
    <property type="match status" value="1"/>
</dbReference>
<feature type="transmembrane region" description="Helical" evidence="10">
    <location>
        <begin position="16"/>
        <end position="36"/>
    </location>
</feature>
<dbReference type="PIRSF" id="PIRSF006603">
    <property type="entry name" value="DinF"/>
    <property type="match status" value="1"/>
</dbReference>
<feature type="transmembrane region" description="Helical" evidence="10">
    <location>
        <begin position="419"/>
        <end position="441"/>
    </location>
</feature>
<evidence type="ECO:0000256" key="1">
    <source>
        <dbReference type="ARBA" id="ARBA00004651"/>
    </source>
</evidence>
<dbReference type="InterPro" id="IPR045070">
    <property type="entry name" value="MATE_MepA-like"/>
</dbReference>
<feature type="transmembrane region" description="Helical" evidence="10">
    <location>
        <begin position="171"/>
        <end position="191"/>
    </location>
</feature>
<feature type="transmembrane region" description="Helical" evidence="10">
    <location>
        <begin position="48"/>
        <end position="74"/>
    </location>
</feature>
<dbReference type="PANTHER" id="PTHR43823">
    <property type="entry name" value="SPORULATION PROTEIN YKVU"/>
    <property type="match status" value="1"/>
</dbReference>
<feature type="transmembrane region" description="Helical" evidence="10">
    <location>
        <begin position="138"/>
        <end position="159"/>
    </location>
</feature>
<dbReference type="InterPro" id="IPR051327">
    <property type="entry name" value="MATE_MepA_subfamily"/>
</dbReference>
<name>A0ABT7UJU9_9FIRM</name>
<feature type="transmembrane region" description="Helical" evidence="10">
    <location>
        <begin position="197"/>
        <end position="219"/>
    </location>
</feature>
<dbReference type="EMBL" id="JAUDCK010000034">
    <property type="protein sequence ID" value="MDM8196430.1"/>
    <property type="molecule type" value="Genomic_DNA"/>
</dbReference>
<dbReference type="Proteomes" id="UP001529275">
    <property type="component" value="Unassembled WGS sequence"/>
</dbReference>
<comment type="similarity">
    <text evidence="2">Belongs to the multi antimicrobial extrusion (MATE) (TC 2.A.66.1) family. MepA subfamily.</text>
</comment>
<keyword evidence="9" id="KW-0046">Antibiotic resistance</keyword>
<keyword evidence="7 10" id="KW-1133">Transmembrane helix</keyword>
<dbReference type="RefSeq" id="WP_191493019.1">
    <property type="nucleotide sequence ID" value="NZ_JAUDCK010000034.1"/>
</dbReference>
<evidence type="ECO:0000256" key="5">
    <source>
        <dbReference type="ARBA" id="ARBA00022475"/>
    </source>
</evidence>
<dbReference type="InterPro" id="IPR002528">
    <property type="entry name" value="MATE_fam"/>
</dbReference>
<feature type="transmembrane region" description="Helical" evidence="10">
    <location>
        <begin position="317"/>
        <end position="343"/>
    </location>
</feature>
<keyword evidence="4" id="KW-0813">Transport</keyword>
<evidence type="ECO:0000313" key="12">
    <source>
        <dbReference type="Proteomes" id="UP001529275"/>
    </source>
</evidence>
<dbReference type="InterPro" id="IPR048279">
    <property type="entry name" value="MdtK-like"/>
</dbReference>
<evidence type="ECO:0000256" key="4">
    <source>
        <dbReference type="ARBA" id="ARBA00022448"/>
    </source>
</evidence>
<reference evidence="12" key="1">
    <citation type="submission" date="2023-06" db="EMBL/GenBank/DDBJ databases">
        <title>Identification and characterization of horizontal gene transfer across gut microbiota members of farm animals based on homology search.</title>
        <authorList>
            <person name="Zeman M."/>
            <person name="Kubasova T."/>
            <person name="Jahodarova E."/>
            <person name="Nykrynova M."/>
            <person name="Rychlik I."/>
        </authorList>
    </citation>
    <scope>NUCLEOTIDE SEQUENCE [LARGE SCALE GENOMIC DNA]</scope>
    <source>
        <strain evidence="12">ET341</strain>
    </source>
</reference>
<evidence type="ECO:0000256" key="2">
    <source>
        <dbReference type="ARBA" id="ARBA00008417"/>
    </source>
</evidence>
<keyword evidence="5" id="KW-1003">Cell membrane</keyword>
<evidence type="ECO:0000256" key="3">
    <source>
        <dbReference type="ARBA" id="ARBA00022106"/>
    </source>
</evidence>
<sequence length="455" mass="49761">MQNQNNFALGNVSQHILHIAGPMIVAQFINILYNVVDRIYIGRLPDVATLAMSGLGLCLPLISIIIAFANLFGMGGSPLCSIARGSGDHDLAEEIMGNSFSLLILFSVLIMIIGLLFKEPLLWAFGASQNTITYANDYMSIYLLGTPFVLIGLGMNSFINSQGFAKIGMMTVLLGAVTNIILDPIFIFVLAMGVKGAALATVISQFVSALWTFQFLTGQKTILKLKKERLKLKIKHVKKIFALGMAGFMMGLTNSVVTIVCNATLQTYGGDFYIAIMTIINSIREVVSLPGQGLANASQPVLGYNYGAKQYQRVLKAIRFTTITCFLTSFLLWLSITLFPQFYIQIFSHNPEIITHGTQAIHLYFFGFFMMAFQMTGQAVAVGLGKSKQAVFFSLFRKVMIVVPLTLILPIYMGIDGVFIAEAISNFIGGGACYLTMMLTIGKDLKKKRLSVAKG</sequence>
<comment type="caution">
    <text evidence="11">The sequence shown here is derived from an EMBL/GenBank/DDBJ whole genome shotgun (WGS) entry which is preliminary data.</text>
</comment>
<proteinExistence type="inferred from homology"/>
<keyword evidence="8 10" id="KW-0472">Membrane</keyword>
<evidence type="ECO:0000256" key="10">
    <source>
        <dbReference type="SAM" id="Phobius"/>
    </source>
</evidence>
<evidence type="ECO:0000256" key="7">
    <source>
        <dbReference type="ARBA" id="ARBA00022989"/>
    </source>
</evidence>
<feature type="transmembrane region" description="Helical" evidence="10">
    <location>
        <begin position="95"/>
        <end position="118"/>
    </location>
</feature>
<gene>
    <name evidence="11" type="ORF">QUV98_08890</name>
</gene>
<reference evidence="11 12" key="2">
    <citation type="submission" date="2023-06" db="EMBL/GenBank/DDBJ databases">
        <authorList>
            <person name="Zeman M."/>
            <person name="Kubasova T."/>
            <person name="Jahodarova E."/>
            <person name="Nykrynova M."/>
            <person name="Rychlik I."/>
        </authorList>
    </citation>
    <scope>NUCLEOTIDE SEQUENCE [LARGE SCALE GENOMIC DNA]</scope>
    <source>
        <strain evidence="11 12">ET341</strain>
    </source>
</reference>
<evidence type="ECO:0000256" key="8">
    <source>
        <dbReference type="ARBA" id="ARBA00023136"/>
    </source>
</evidence>
<feature type="transmembrane region" description="Helical" evidence="10">
    <location>
        <begin position="363"/>
        <end position="383"/>
    </location>
</feature>
<dbReference type="CDD" id="cd13143">
    <property type="entry name" value="MATE_MepA_like"/>
    <property type="match status" value="1"/>
</dbReference>
<accession>A0ABT7UJU9</accession>
<feature type="transmembrane region" description="Helical" evidence="10">
    <location>
        <begin position="240"/>
        <end position="260"/>
    </location>
</feature>
<evidence type="ECO:0000256" key="6">
    <source>
        <dbReference type="ARBA" id="ARBA00022692"/>
    </source>
</evidence>
<organism evidence="11 12">
    <name type="scientific">Massilimicrobiota timonensis</name>
    <dbReference type="NCBI Taxonomy" id="1776392"/>
    <lineage>
        <taxon>Bacteria</taxon>
        <taxon>Bacillati</taxon>
        <taxon>Bacillota</taxon>
        <taxon>Erysipelotrichia</taxon>
        <taxon>Erysipelotrichales</taxon>
        <taxon>Erysipelotrichaceae</taxon>
        <taxon>Massilimicrobiota</taxon>
    </lineage>
</organism>
<dbReference type="Pfam" id="PF01554">
    <property type="entry name" value="MatE"/>
    <property type="match status" value="2"/>
</dbReference>
<evidence type="ECO:0000256" key="9">
    <source>
        <dbReference type="ARBA" id="ARBA00023251"/>
    </source>
</evidence>
<dbReference type="PANTHER" id="PTHR43823:SF3">
    <property type="entry name" value="MULTIDRUG EXPORT PROTEIN MEPA"/>
    <property type="match status" value="1"/>
</dbReference>
<keyword evidence="12" id="KW-1185">Reference proteome</keyword>